<evidence type="ECO:0000313" key="3">
    <source>
        <dbReference type="Proteomes" id="UP000683925"/>
    </source>
</evidence>
<evidence type="ECO:0000259" key="1">
    <source>
        <dbReference type="PROSITE" id="PS50802"/>
    </source>
</evidence>
<gene>
    <name evidence="2" type="ORF">POCTA_138.1.T0780250</name>
</gene>
<dbReference type="Pfam" id="PF10275">
    <property type="entry name" value="Peptidase_C65"/>
    <property type="match status" value="1"/>
</dbReference>
<feature type="domain" description="OTU" evidence="1">
    <location>
        <begin position="302"/>
        <end position="502"/>
    </location>
</feature>
<dbReference type="GO" id="GO:0005634">
    <property type="term" value="C:nucleus"/>
    <property type="evidence" value="ECO:0007669"/>
    <property type="project" value="TreeGrafter"/>
</dbReference>
<dbReference type="GO" id="GO:0071108">
    <property type="term" value="P:protein K48-linked deubiquitination"/>
    <property type="evidence" value="ECO:0007669"/>
    <property type="project" value="TreeGrafter"/>
</dbReference>
<accession>A0A8S1W272</accession>
<name>A0A8S1W272_PAROT</name>
<proteinExistence type="predicted"/>
<dbReference type="InterPro" id="IPR003323">
    <property type="entry name" value="OTU_dom"/>
</dbReference>
<dbReference type="OMA" id="WELETDN"/>
<reference evidence="2" key="1">
    <citation type="submission" date="2021-01" db="EMBL/GenBank/DDBJ databases">
        <authorList>
            <consortium name="Genoscope - CEA"/>
            <person name="William W."/>
        </authorList>
    </citation>
    <scope>NUCLEOTIDE SEQUENCE</scope>
</reference>
<dbReference type="GO" id="GO:0043130">
    <property type="term" value="F:ubiquitin binding"/>
    <property type="evidence" value="ECO:0007669"/>
    <property type="project" value="TreeGrafter"/>
</dbReference>
<dbReference type="PROSITE" id="PS50802">
    <property type="entry name" value="OTU"/>
    <property type="match status" value="1"/>
</dbReference>
<comment type="caution">
    <text evidence="2">The sequence shown here is derived from an EMBL/GenBank/DDBJ whole genome shotgun (WGS) entry which is preliminary data.</text>
</comment>
<dbReference type="PANTHER" id="PTHR12931">
    <property type="entry name" value="UBIQUITIN THIOLESTERASE PROTEIN OTUB"/>
    <property type="match status" value="1"/>
</dbReference>
<dbReference type="AlphaFoldDB" id="A0A8S1W272"/>
<dbReference type="OrthoDB" id="18915at2759"/>
<dbReference type="PANTHER" id="PTHR12931:SF15">
    <property type="entry name" value="UBIQUITIN THIOESTERASE OTUBAIN-LIKE"/>
    <property type="match status" value="1"/>
</dbReference>
<dbReference type="InterPro" id="IPR019400">
    <property type="entry name" value="Peptidase_C65_otubain"/>
</dbReference>
<sequence length="505" mass="59817">MGVCSNNKSTGDLKLNIFLKSLLYHNIDKQFTAPIGTIKDEPQLQAENFKIQIWNQFEALRKVREDKNSLYNIFAFFAFKQIVEKNDQVLLQKMQAVSPSLEWQVYVQGKQNLSNKMNLKNQFLNLLEKVVKENYLFELYYSDIKNNRNFYVLCIIFFRNWAFDIAQKNKAKLSNPNEIHKILDWTVPFNLTDQILLGEIVQNMNLKINIFDTETQSHQLFGTAQNENYIIKNQDQLYIGLPKQYFSRVRPSAIIYQLYKYTNQARNVAAEQQRFVSEDLNQQDLIYEYQMTQAMFQQIKLRGFKRVRGDGNCFYTAFIYQYLSIVITKFGDQDFLQFVEVLQKIDFNLTHETIQNFPVEIRKDLKQIFLSFIYEIIGSNNQIKTFENEFQNTKSIFYALSIIYAKNLIHYFVEQNSEYKVLLGEEAEEQIQQWELETDNIQVLLVILANCLNLILHFYFIDSDNKTIDLQLYQKSQNELTLLKQNVYLLFCPGHYCIGLPVEKQ</sequence>
<dbReference type="GO" id="GO:0004843">
    <property type="term" value="F:cysteine-type deubiquitinase activity"/>
    <property type="evidence" value="ECO:0007669"/>
    <property type="project" value="TreeGrafter"/>
</dbReference>
<dbReference type="Proteomes" id="UP000683925">
    <property type="component" value="Unassembled WGS sequence"/>
</dbReference>
<evidence type="ECO:0000313" key="2">
    <source>
        <dbReference type="EMBL" id="CAD8182362.1"/>
    </source>
</evidence>
<keyword evidence="3" id="KW-1185">Reference proteome</keyword>
<dbReference type="EMBL" id="CAJJDP010000077">
    <property type="protein sequence ID" value="CAD8182362.1"/>
    <property type="molecule type" value="Genomic_DNA"/>
</dbReference>
<organism evidence="2 3">
    <name type="scientific">Paramecium octaurelia</name>
    <dbReference type="NCBI Taxonomy" id="43137"/>
    <lineage>
        <taxon>Eukaryota</taxon>
        <taxon>Sar</taxon>
        <taxon>Alveolata</taxon>
        <taxon>Ciliophora</taxon>
        <taxon>Intramacronucleata</taxon>
        <taxon>Oligohymenophorea</taxon>
        <taxon>Peniculida</taxon>
        <taxon>Parameciidae</taxon>
        <taxon>Paramecium</taxon>
    </lineage>
</organism>
<dbReference type="CDD" id="cd22749">
    <property type="entry name" value="Otubain_C65"/>
    <property type="match status" value="1"/>
</dbReference>
<protein>
    <recommendedName>
        <fullName evidence="1">OTU domain-containing protein</fullName>
    </recommendedName>
</protein>